<dbReference type="GO" id="GO:0008374">
    <property type="term" value="F:O-acyltransferase activity"/>
    <property type="evidence" value="ECO:0007669"/>
    <property type="project" value="InterPro"/>
</dbReference>
<feature type="chain" id="PRO_5044002216" evidence="1">
    <location>
        <begin position="28"/>
        <end position="452"/>
    </location>
</feature>
<sequence>MWRPVDLLCFRWTLFALALCVLPTVQGAHTHAPIILLPGLGGSALEARLNRSSAPAWYCSTSHDWQVAWFSAYEATRPDCFLDELQVIYDPVTKRYHNQTGVEVRPYDFGGLDGVKSIDPSSSYFYGTYVELVKELTGNHGYNEGVNLFGAPYDFRLAADGLEQVGFFQNLTNVVEAAVEKNAGRPALLVAHSMGCLVTLYFLMHQTAEWKAQHIQGFVAISAPWAGSVTALKGSISGDNFDVRFIPHSLLRPLQCTTPSLPWFFPAADLWGDEVLVSTTGGHNYTARDVLPLLNDLNLTQQAAVYPLTHNLTYPLPQIDVPTYCLFGTDLDTDTGYLYDVDKFDASAPPAPKEKRRGPGDGTVSSLSLEQCSKLGPKADLQRFRHAEHTRILQDKRAIASIVDIATHRRSGAMRDLFLPVAPRVVFAKLSGWASWATSHFRSQAQFFKQEQ</sequence>
<dbReference type="InterPro" id="IPR029058">
    <property type="entry name" value="AB_hydrolase_fold"/>
</dbReference>
<evidence type="ECO:0000256" key="1">
    <source>
        <dbReference type="SAM" id="SignalP"/>
    </source>
</evidence>
<dbReference type="InterPro" id="IPR003386">
    <property type="entry name" value="LACT/PDAT_acylTrfase"/>
</dbReference>
<dbReference type="Pfam" id="PF02450">
    <property type="entry name" value="LCAT"/>
    <property type="match status" value="1"/>
</dbReference>
<gene>
    <name evidence="2" type="ORF">WJX72_001833</name>
</gene>
<accession>A0AAW1Q1K1</accession>
<keyword evidence="3" id="KW-1185">Reference proteome</keyword>
<dbReference type="SUPFAM" id="SSF53474">
    <property type="entry name" value="alpha/beta-Hydrolases"/>
    <property type="match status" value="1"/>
</dbReference>
<protein>
    <submittedName>
        <fullName evidence="2">Uncharacterized protein</fullName>
    </submittedName>
</protein>
<dbReference type="EMBL" id="JALJOR010000007">
    <property type="protein sequence ID" value="KAK9814182.1"/>
    <property type="molecule type" value="Genomic_DNA"/>
</dbReference>
<keyword evidence="1" id="KW-0732">Signal</keyword>
<evidence type="ECO:0000313" key="3">
    <source>
        <dbReference type="Proteomes" id="UP001489004"/>
    </source>
</evidence>
<name>A0AAW1Q1K1_9CHLO</name>
<dbReference type="Proteomes" id="UP001489004">
    <property type="component" value="Unassembled WGS sequence"/>
</dbReference>
<dbReference type="PANTHER" id="PTHR11440">
    <property type="entry name" value="LECITHIN-CHOLESTEROL ACYLTRANSFERASE-RELATED"/>
    <property type="match status" value="1"/>
</dbReference>
<dbReference type="GO" id="GO:0006629">
    <property type="term" value="P:lipid metabolic process"/>
    <property type="evidence" value="ECO:0007669"/>
    <property type="project" value="InterPro"/>
</dbReference>
<organism evidence="2 3">
    <name type="scientific">[Myrmecia] bisecta</name>
    <dbReference type="NCBI Taxonomy" id="41462"/>
    <lineage>
        <taxon>Eukaryota</taxon>
        <taxon>Viridiplantae</taxon>
        <taxon>Chlorophyta</taxon>
        <taxon>core chlorophytes</taxon>
        <taxon>Trebouxiophyceae</taxon>
        <taxon>Trebouxiales</taxon>
        <taxon>Trebouxiaceae</taxon>
        <taxon>Myrmecia</taxon>
    </lineage>
</organism>
<dbReference type="Gene3D" id="3.40.50.1820">
    <property type="entry name" value="alpha/beta hydrolase"/>
    <property type="match status" value="1"/>
</dbReference>
<reference evidence="2 3" key="1">
    <citation type="journal article" date="2024" name="Nat. Commun.">
        <title>Phylogenomics reveals the evolutionary origins of lichenization in chlorophyte algae.</title>
        <authorList>
            <person name="Puginier C."/>
            <person name="Libourel C."/>
            <person name="Otte J."/>
            <person name="Skaloud P."/>
            <person name="Haon M."/>
            <person name="Grisel S."/>
            <person name="Petersen M."/>
            <person name="Berrin J.G."/>
            <person name="Delaux P.M."/>
            <person name="Dal Grande F."/>
            <person name="Keller J."/>
        </authorList>
    </citation>
    <scope>NUCLEOTIDE SEQUENCE [LARGE SCALE GENOMIC DNA]</scope>
    <source>
        <strain evidence="2 3">SAG 2043</strain>
    </source>
</reference>
<feature type="signal peptide" evidence="1">
    <location>
        <begin position="1"/>
        <end position="27"/>
    </location>
</feature>
<comment type="caution">
    <text evidence="2">The sequence shown here is derived from an EMBL/GenBank/DDBJ whole genome shotgun (WGS) entry which is preliminary data.</text>
</comment>
<evidence type="ECO:0000313" key="2">
    <source>
        <dbReference type="EMBL" id="KAK9814182.1"/>
    </source>
</evidence>
<dbReference type="AlphaFoldDB" id="A0AAW1Q1K1"/>
<proteinExistence type="predicted"/>